<evidence type="ECO:0000256" key="2">
    <source>
        <dbReference type="ARBA" id="ARBA00022676"/>
    </source>
</evidence>
<keyword evidence="2" id="KW-0328">Glycosyltransferase</keyword>
<evidence type="ECO:0000256" key="1">
    <source>
        <dbReference type="ARBA" id="ARBA00009995"/>
    </source>
</evidence>
<dbReference type="FunFam" id="3.40.50.2000:FF:000138">
    <property type="entry name" value="Glycosyltransferase"/>
    <property type="match status" value="1"/>
</dbReference>
<dbReference type="FunFam" id="3.40.50.2000:FF:000152">
    <property type="entry name" value="Glycosyltransferase"/>
    <property type="match status" value="1"/>
</dbReference>
<dbReference type="PANTHER" id="PTHR11926:SF1494">
    <property type="entry name" value="FLAVONOL 3-O-GLUCOSYLTRANSFERASE UGT76E12-RELATED"/>
    <property type="match status" value="1"/>
</dbReference>
<dbReference type="Gramene" id="KCW87550">
    <property type="protein sequence ID" value="KCW87550"/>
    <property type="gene ID" value="EUGRSUZ_B03997"/>
</dbReference>
<name>A0A059DAP4_EUCGR</name>
<dbReference type="FunCoup" id="A0A059DAP4">
    <property type="interactions" value="97"/>
</dbReference>
<dbReference type="EMBL" id="KK198754">
    <property type="protein sequence ID" value="KCW87550.1"/>
    <property type="molecule type" value="Genomic_DNA"/>
</dbReference>
<dbReference type="Gramene" id="KCW87549">
    <property type="protein sequence ID" value="KCW87549"/>
    <property type="gene ID" value="EUGRSUZ_B03997"/>
</dbReference>
<gene>
    <name evidence="4" type="ORF">EUGRSUZ_B03997</name>
</gene>
<organism evidence="4">
    <name type="scientific">Eucalyptus grandis</name>
    <name type="common">Flooded gum</name>
    <dbReference type="NCBI Taxonomy" id="71139"/>
    <lineage>
        <taxon>Eukaryota</taxon>
        <taxon>Viridiplantae</taxon>
        <taxon>Streptophyta</taxon>
        <taxon>Embryophyta</taxon>
        <taxon>Tracheophyta</taxon>
        <taxon>Spermatophyta</taxon>
        <taxon>Magnoliopsida</taxon>
        <taxon>eudicotyledons</taxon>
        <taxon>Gunneridae</taxon>
        <taxon>Pentapetalae</taxon>
        <taxon>rosids</taxon>
        <taxon>malvids</taxon>
        <taxon>Myrtales</taxon>
        <taxon>Myrtaceae</taxon>
        <taxon>Myrtoideae</taxon>
        <taxon>Eucalypteae</taxon>
        <taxon>Eucalyptus</taxon>
    </lineage>
</organism>
<comment type="similarity">
    <text evidence="1">Belongs to the UDP-glycosyltransferase family.</text>
</comment>
<dbReference type="KEGG" id="egr:104434111"/>
<evidence type="ECO:0000313" key="4">
    <source>
        <dbReference type="EMBL" id="KCW87549.1"/>
    </source>
</evidence>
<proteinExistence type="inferred from homology"/>
<dbReference type="Gene3D" id="3.40.50.2000">
    <property type="entry name" value="Glycogen Phosphorylase B"/>
    <property type="match status" value="2"/>
</dbReference>
<dbReference type="EMBL" id="KK198754">
    <property type="protein sequence ID" value="KCW87549.1"/>
    <property type="molecule type" value="Genomic_DNA"/>
</dbReference>
<dbReference type="PANTHER" id="PTHR11926">
    <property type="entry name" value="GLUCOSYL/GLUCURONOSYL TRANSFERASES"/>
    <property type="match status" value="1"/>
</dbReference>
<reference evidence="4" key="1">
    <citation type="submission" date="2013-07" db="EMBL/GenBank/DDBJ databases">
        <title>The genome of Eucalyptus grandis.</title>
        <authorList>
            <person name="Schmutz J."/>
            <person name="Hayes R."/>
            <person name="Myburg A."/>
            <person name="Tuskan G."/>
            <person name="Grattapaglia D."/>
            <person name="Rokhsar D.S."/>
        </authorList>
    </citation>
    <scope>NUCLEOTIDE SEQUENCE</scope>
    <source>
        <tissue evidence="4">Leaf extractions</tissue>
    </source>
</reference>
<dbReference type="SUPFAM" id="SSF53756">
    <property type="entry name" value="UDP-Glycosyltransferase/glycogen phosphorylase"/>
    <property type="match status" value="1"/>
</dbReference>
<keyword evidence="3" id="KW-0808">Transferase</keyword>
<dbReference type="GO" id="GO:0035251">
    <property type="term" value="F:UDP-glucosyltransferase activity"/>
    <property type="evidence" value="ECO:0000318"/>
    <property type="project" value="GO_Central"/>
</dbReference>
<dbReference type="Pfam" id="PF00201">
    <property type="entry name" value="UDPGT"/>
    <property type="match status" value="1"/>
</dbReference>
<dbReference type="OMA" id="QDTNSRQ"/>
<sequence>MDADELRRQPCHMVAMPFPGRGHVNPMMNLCKILVSSRSRQQHPPLIITFVVTEEWLGYIGSHPKPSNIRFATIPNVVPSERLKAADFPGFYEAVMTKMEAPFEQLLDQLHPPVTAFLADVELLWGVGVGNRRNIPVASLWTMSASVFSMFHHFDSILQNSHFPVNLSEHGAQRVDYIPGISPTSVADLPTRADPRVIKRVVECVSQVSKAQYLLFTSLYELEPRVMDALEAEFSFPVLPVGPTIPFLDISSNNSTNSDNVPDYLSWLDSQPERSVLYISLGSFLSVSMDQMDEIVAAMNESGVGYLLVAREETPRLNTKCGERGFVVPWCEQLRVLCHPSVGGFWTHCGWNSTLEAVFAGIPMLTFPIFLDQPSNSKQIVEDWKTGLRVKNQADADKELLPRGKIQELVQRFMDLQSSEGKEIRKRATEFKEICLRAITGGSSDRNLNAFIQHISQGHRLET</sequence>
<evidence type="ECO:0008006" key="5">
    <source>
        <dbReference type="Google" id="ProtNLM"/>
    </source>
</evidence>
<evidence type="ECO:0000256" key="3">
    <source>
        <dbReference type="ARBA" id="ARBA00022679"/>
    </source>
</evidence>
<protein>
    <recommendedName>
        <fullName evidence="5">Glycosyltransferase</fullName>
    </recommendedName>
</protein>
<dbReference type="eggNOG" id="KOG1192">
    <property type="taxonomic scope" value="Eukaryota"/>
</dbReference>
<dbReference type="OrthoDB" id="5835829at2759"/>
<dbReference type="InterPro" id="IPR002213">
    <property type="entry name" value="UDP_glucos_trans"/>
</dbReference>
<dbReference type="CDD" id="cd03784">
    <property type="entry name" value="GT1_Gtf-like"/>
    <property type="match status" value="1"/>
</dbReference>
<accession>A0A059DAP4</accession>
<dbReference type="AlphaFoldDB" id="A0A059DAP4"/>